<keyword evidence="3" id="KW-0964">Secreted</keyword>
<feature type="region of interest" description="Disordered" evidence="7">
    <location>
        <begin position="90"/>
        <end position="208"/>
    </location>
</feature>
<evidence type="ECO:0000256" key="3">
    <source>
        <dbReference type="ARBA" id="ARBA00022525"/>
    </source>
</evidence>
<keyword evidence="4" id="KW-0732">Signal</keyword>
<dbReference type="InterPro" id="IPR010510">
    <property type="entry name" value="FGF1-bd"/>
</dbReference>
<keyword evidence="9" id="KW-1185">Reference proteome</keyword>
<keyword evidence="6" id="KW-0340">Growth factor binding</keyword>
<keyword evidence="5" id="KW-1015">Disulfide bond</keyword>
<dbReference type="GO" id="GO:0019838">
    <property type="term" value="F:growth factor binding"/>
    <property type="evidence" value="ECO:0007669"/>
    <property type="project" value="UniProtKB-KW"/>
</dbReference>
<evidence type="ECO:0000256" key="6">
    <source>
        <dbReference type="ARBA" id="ARBA00023183"/>
    </source>
</evidence>
<dbReference type="STRING" id="52904.ENSSMAP00000005207"/>
<evidence type="ECO:0000256" key="1">
    <source>
        <dbReference type="ARBA" id="ARBA00004613"/>
    </source>
</evidence>
<dbReference type="EMBL" id="CP026250">
    <property type="protein sequence ID" value="AWP05399.1"/>
    <property type="molecule type" value="Genomic_DNA"/>
</dbReference>
<dbReference type="GO" id="GO:0005576">
    <property type="term" value="C:extracellular region"/>
    <property type="evidence" value="ECO:0007669"/>
    <property type="project" value="UniProtKB-SubCell"/>
</dbReference>
<accession>A0A2U9BNZ0</accession>
<evidence type="ECO:0000256" key="7">
    <source>
        <dbReference type="SAM" id="MobiDB-lite"/>
    </source>
</evidence>
<gene>
    <name evidence="8" type="ORF">SMAX5B_011450</name>
</gene>
<dbReference type="PANTHER" id="PTHR15258:SF1">
    <property type="entry name" value="FIBROBLAST GROWTH FACTOR-BINDING PROTEIN 2"/>
    <property type="match status" value="1"/>
</dbReference>
<sequence>MVVSGAGDYTRLRVSCKGLSQGQTPARSYYCDFQGKPNLCRAYNQNPRHYFNQMMWELRKLSHACQGPKIYRPSMCKKYPDEAQMTFLSSWPKTTTPKPSKPVQEPRKPLVPAQAKPVATPKPSSPTPNPPAWLTSTAGRASKACAATSSAGSRTETILQTKVGNTSDRSDQNLSRRSLATPGSVREPPETCRGLVRSDSPTLQHLTG</sequence>
<feature type="compositionally biased region" description="Low complexity" evidence="7">
    <location>
        <begin position="90"/>
        <end position="102"/>
    </location>
</feature>
<dbReference type="Pfam" id="PF06473">
    <property type="entry name" value="FGF-BP1"/>
    <property type="match status" value="1"/>
</dbReference>
<name>A0A2U9BNZ0_SCOMX</name>
<evidence type="ECO:0000256" key="4">
    <source>
        <dbReference type="ARBA" id="ARBA00022729"/>
    </source>
</evidence>
<evidence type="ECO:0000313" key="9">
    <source>
        <dbReference type="Proteomes" id="UP000246464"/>
    </source>
</evidence>
<dbReference type="GO" id="GO:0007267">
    <property type="term" value="P:cell-cell signaling"/>
    <property type="evidence" value="ECO:0007669"/>
    <property type="project" value="TreeGrafter"/>
</dbReference>
<comment type="similarity">
    <text evidence="2">Belongs to the fibroblast growth factor-binding protein family.</text>
</comment>
<feature type="compositionally biased region" description="Polar residues" evidence="7">
    <location>
        <begin position="199"/>
        <end position="208"/>
    </location>
</feature>
<evidence type="ECO:0000256" key="5">
    <source>
        <dbReference type="ARBA" id="ARBA00023157"/>
    </source>
</evidence>
<reference evidence="8 9" key="1">
    <citation type="submission" date="2017-12" db="EMBL/GenBank/DDBJ databases">
        <title>Integrating genomic resources of turbot (Scophthalmus maximus) in depth evaluation of genetic and physical mapping variation across individuals.</title>
        <authorList>
            <person name="Martinez P."/>
        </authorList>
    </citation>
    <scope>NUCLEOTIDE SEQUENCE [LARGE SCALE GENOMIC DNA]</scope>
</reference>
<comment type="subcellular location">
    <subcellularLocation>
        <location evidence="1">Secreted</location>
    </subcellularLocation>
</comment>
<evidence type="ECO:0000313" key="8">
    <source>
        <dbReference type="EMBL" id="AWP05399.1"/>
    </source>
</evidence>
<feature type="compositionally biased region" description="Polar residues" evidence="7">
    <location>
        <begin position="147"/>
        <end position="178"/>
    </location>
</feature>
<dbReference type="PANTHER" id="PTHR15258">
    <property type="entry name" value="FGF BINDING PROTEIN-RELATED"/>
    <property type="match status" value="1"/>
</dbReference>
<dbReference type="AlphaFoldDB" id="A0A2U9BNZ0"/>
<protein>
    <submittedName>
        <fullName evidence="8">Putative fibroblast growth factor-binding protein 2</fullName>
    </submittedName>
</protein>
<dbReference type="Proteomes" id="UP000246464">
    <property type="component" value="Chromosome 8"/>
</dbReference>
<organism evidence="8 9">
    <name type="scientific">Scophthalmus maximus</name>
    <name type="common">Turbot</name>
    <name type="synonym">Psetta maxima</name>
    <dbReference type="NCBI Taxonomy" id="52904"/>
    <lineage>
        <taxon>Eukaryota</taxon>
        <taxon>Metazoa</taxon>
        <taxon>Chordata</taxon>
        <taxon>Craniata</taxon>
        <taxon>Vertebrata</taxon>
        <taxon>Euteleostomi</taxon>
        <taxon>Actinopterygii</taxon>
        <taxon>Neopterygii</taxon>
        <taxon>Teleostei</taxon>
        <taxon>Neoteleostei</taxon>
        <taxon>Acanthomorphata</taxon>
        <taxon>Carangaria</taxon>
        <taxon>Pleuronectiformes</taxon>
        <taxon>Pleuronectoidei</taxon>
        <taxon>Scophthalmidae</taxon>
        <taxon>Scophthalmus</taxon>
    </lineage>
</organism>
<proteinExistence type="inferred from homology"/>
<evidence type="ECO:0000256" key="2">
    <source>
        <dbReference type="ARBA" id="ARBA00008326"/>
    </source>
</evidence>